<keyword evidence="2" id="KW-1133">Transmembrane helix</keyword>
<sequence>MDRFEELRKAQEGTLEQPNTTPEQEAVVSPQPSVSMEESVISTMSNEEKRAKTLNMILLVMVFAMIGLFAYLFFTDRLLLGVENPFSKQVVEEEEDIEEEKDEEEGSAVQMKEYVNTEFGVKFEYPESWVVQEDVVEGSLGLEIKERSANPDFVFVYSLPTASGPEICYFSDTENPEEIVIGTLYDNFFSINTDSSLRRTLWVSQGVSEYKVCKKDTNGNYTDWIQAGYVSYKVNMNRPDAQSMLKIMDDILLSFEYTGNI</sequence>
<feature type="compositionally biased region" description="Polar residues" evidence="1">
    <location>
        <begin position="14"/>
        <end position="23"/>
    </location>
</feature>
<keyword evidence="2" id="KW-0812">Transmembrane</keyword>
<dbReference type="AlphaFoldDB" id="A0A2N2F376"/>
<dbReference type="Proteomes" id="UP000233417">
    <property type="component" value="Unassembled WGS sequence"/>
</dbReference>
<feature type="region of interest" description="Disordered" evidence="1">
    <location>
        <begin position="1"/>
        <end position="35"/>
    </location>
</feature>
<proteinExistence type="predicted"/>
<keyword evidence="2" id="KW-0472">Membrane</keyword>
<feature type="transmembrane region" description="Helical" evidence="2">
    <location>
        <begin position="54"/>
        <end position="74"/>
    </location>
</feature>
<organism evidence="3 4">
    <name type="scientific">Candidatus Dojkabacteria bacterium HGW-Dojkabacteria-1</name>
    <dbReference type="NCBI Taxonomy" id="2013761"/>
    <lineage>
        <taxon>Bacteria</taxon>
        <taxon>Candidatus Dojkabacteria</taxon>
    </lineage>
</organism>
<name>A0A2N2F376_9BACT</name>
<gene>
    <name evidence="3" type="ORF">CVU76_01390</name>
</gene>
<dbReference type="EMBL" id="PHAO01000001">
    <property type="protein sequence ID" value="PKN02675.1"/>
    <property type="molecule type" value="Genomic_DNA"/>
</dbReference>
<accession>A0A2N2F376</accession>
<evidence type="ECO:0000256" key="1">
    <source>
        <dbReference type="SAM" id="MobiDB-lite"/>
    </source>
</evidence>
<comment type="caution">
    <text evidence="3">The sequence shown here is derived from an EMBL/GenBank/DDBJ whole genome shotgun (WGS) entry which is preliminary data.</text>
</comment>
<evidence type="ECO:0000256" key="2">
    <source>
        <dbReference type="SAM" id="Phobius"/>
    </source>
</evidence>
<evidence type="ECO:0000313" key="3">
    <source>
        <dbReference type="EMBL" id="PKN02675.1"/>
    </source>
</evidence>
<evidence type="ECO:0000313" key="4">
    <source>
        <dbReference type="Proteomes" id="UP000233417"/>
    </source>
</evidence>
<feature type="compositionally biased region" description="Basic and acidic residues" evidence="1">
    <location>
        <begin position="1"/>
        <end position="11"/>
    </location>
</feature>
<protein>
    <submittedName>
        <fullName evidence="3">Uncharacterized protein</fullName>
    </submittedName>
</protein>
<reference evidence="3 4" key="1">
    <citation type="journal article" date="2017" name="ISME J.">
        <title>Potential for microbial H2 and metal transformations associated with novel bacteria and archaea in deep terrestrial subsurface sediments.</title>
        <authorList>
            <person name="Hernsdorf A.W."/>
            <person name="Amano Y."/>
            <person name="Miyakawa K."/>
            <person name="Ise K."/>
            <person name="Suzuki Y."/>
            <person name="Anantharaman K."/>
            <person name="Probst A."/>
            <person name="Burstein D."/>
            <person name="Thomas B.C."/>
            <person name="Banfield J.F."/>
        </authorList>
    </citation>
    <scope>NUCLEOTIDE SEQUENCE [LARGE SCALE GENOMIC DNA]</scope>
    <source>
        <strain evidence="3">HGW-Dojkabacteria-1</strain>
    </source>
</reference>